<dbReference type="SUPFAM" id="SSF49464">
    <property type="entry name" value="Carboxypeptidase regulatory domain-like"/>
    <property type="match status" value="1"/>
</dbReference>
<evidence type="ECO:0000313" key="15">
    <source>
        <dbReference type="EMBL" id="GAA3968345.1"/>
    </source>
</evidence>
<comment type="subcellular location">
    <subcellularLocation>
        <location evidence="1 10">Cell outer membrane</location>
        <topology evidence="1 10">Multi-pass membrane protein</topology>
    </subcellularLocation>
</comment>
<protein>
    <submittedName>
        <fullName evidence="15">TonB-dependent receptor</fullName>
    </submittedName>
</protein>
<keyword evidence="8 15" id="KW-0675">Receptor</keyword>
<dbReference type="Pfam" id="PF00593">
    <property type="entry name" value="TonB_dep_Rec_b-barrel"/>
    <property type="match status" value="1"/>
</dbReference>
<keyword evidence="9 10" id="KW-0998">Cell outer membrane</keyword>
<feature type="domain" description="TonB-dependent receptor plug" evidence="14">
    <location>
        <begin position="122"/>
        <end position="241"/>
    </location>
</feature>
<evidence type="ECO:0000256" key="2">
    <source>
        <dbReference type="ARBA" id="ARBA00022448"/>
    </source>
</evidence>
<dbReference type="Pfam" id="PF07715">
    <property type="entry name" value="Plug"/>
    <property type="match status" value="1"/>
</dbReference>
<comment type="caution">
    <text evidence="15">The sequence shown here is derived from an EMBL/GenBank/DDBJ whole genome shotgun (WGS) entry which is preliminary data.</text>
</comment>
<keyword evidence="5 12" id="KW-0732">Signal</keyword>
<evidence type="ECO:0000256" key="5">
    <source>
        <dbReference type="ARBA" id="ARBA00022729"/>
    </source>
</evidence>
<dbReference type="InterPro" id="IPR012910">
    <property type="entry name" value="Plug_dom"/>
</dbReference>
<evidence type="ECO:0000256" key="1">
    <source>
        <dbReference type="ARBA" id="ARBA00004571"/>
    </source>
</evidence>
<dbReference type="Gene3D" id="2.40.170.20">
    <property type="entry name" value="TonB-dependent receptor, beta-barrel domain"/>
    <property type="match status" value="1"/>
</dbReference>
<evidence type="ECO:0000313" key="16">
    <source>
        <dbReference type="Proteomes" id="UP001500742"/>
    </source>
</evidence>
<organism evidence="15 16">
    <name type="scientific">Mucilaginibacter dorajii</name>
    <dbReference type="NCBI Taxonomy" id="692994"/>
    <lineage>
        <taxon>Bacteria</taxon>
        <taxon>Pseudomonadati</taxon>
        <taxon>Bacteroidota</taxon>
        <taxon>Sphingobacteriia</taxon>
        <taxon>Sphingobacteriales</taxon>
        <taxon>Sphingobacteriaceae</taxon>
        <taxon>Mucilaginibacter</taxon>
    </lineage>
</organism>
<dbReference type="InterPro" id="IPR008969">
    <property type="entry name" value="CarboxyPept-like_regulatory"/>
</dbReference>
<evidence type="ECO:0000259" key="14">
    <source>
        <dbReference type="Pfam" id="PF07715"/>
    </source>
</evidence>
<evidence type="ECO:0000259" key="13">
    <source>
        <dbReference type="Pfam" id="PF00593"/>
    </source>
</evidence>
<dbReference type="PROSITE" id="PS52016">
    <property type="entry name" value="TONB_DEPENDENT_REC_3"/>
    <property type="match status" value="1"/>
</dbReference>
<dbReference type="SUPFAM" id="SSF56935">
    <property type="entry name" value="Porins"/>
    <property type="match status" value="1"/>
</dbReference>
<evidence type="ECO:0000256" key="9">
    <source>
        <dbReference type="ARBA" id="ARBA00023237"/>
    </source>
</evidence>
<feature type="chain" id="PRO_5047399789" evidence="12">
    <location>
        <begin position="30"/>
        <end position="1038"/>
    </location>
</feature>
<dbReference type="Pfam" id="PF13715">
    <property type="entry name" value="CarbopepD_reg_2"/>
    <property type="match status" value="1"/>
</dbReference>
<evidence type="ECO:0000256" key="11">
    <source>
        <dbReference type="RuleBase" id="RU003357"/>
    </source>
</evidence>
<dbReference type="InterPro" id="IPR037066">
    <property type="entry name" value="Plug_dom_sf"/>
</dbReference>
<accession>A0ABP7PN32</accession>
<dbReference type="Gene3D" id="2.60.40.1120">
    <property type="entry name" value="Carboxypeptidase-like, regulatory domain"/>
    <property type="match status" value="1"/>
</dbReference>
<evidence type="ECO:0000256" key="10">
    <source>
        <dbReference type="PROSITE-ProRule" id="PRU01360"/>
    </source>
</evidence>
<dbReference type="PANTHER" id="PTHR30069:SF29">
    <property type="entry name" value="HEMOGLOBIN AND HEMOGLOBIN-HAPTOGLOBIN-BINDING PROTEIN 1-RELATED"/>
    <property type="match status" value="1"/>
</dbReference>
<evidence type="ECO:0000256" key="4">
    <source>
        <dbReference type="ARBA" id="ARBA00022692"/>
    </source>
</evidence>
<keyword evidence="3 10" id="KW-1134">Transmembrane beta strand</keyword>
<keyword evidence="7 10" id="KW-0472">Membrane</keyword>
<evidence type="ECO:0000256" key="12">
    <source>
        <dbReference type="SAM" id="SignalP"/>
    </source>
</evidence>
<dbReference type="NCBIfam" id="TIGR04057">
    <property type="entry name" value="SusC_RagA_signa"/>
    <property type="match status" value="1"/>
</dbReference>
<dbReference type="InterPro" id="IPR023997">
    <property type="entry name" value="TonB-dep_OMP_SusC/RagA_CS"/>
</dbReference>
<dbReference type="PANTHER" id="PTHR30069">
    <property type="entry name" value="TONB-DEPENDENT OUTER MEMBRANE RECEPTOR"/>
    <property type="match status" value="1"/>
</dbReference>
<dbReference type="InterPro" id="IPR023996">
    <property type="entry name" value="TonB-dep_OMP_SusC/RagA"/>
</dbReference>
<proteinExistence type="inferred from homology"/>
<evidence type="ECO:0000256" key="3">
    <source>
        <dbReference type="ARBA" id="ARBA00022452"/>
    </source>
</evidence>
<name>A0ABP7PN32_9SPHI</name>
<keyword evidence="6 11" id="KW-0798">TonB box</keyword>
<dbReference type="InterPro" id="IPR039426">
    <property type="entry name" value="TonB-dep_rcpt-like"/>
</dbReference>
<dbReference type="NCBIfam" id="TIGR04056">
    <property type="entry name" value="OMP_RagA_SusC"/>
    <property type="match status" value="1"/>
</dbReference>
<evidence type="ECO:0000256" key="7">
    <source>
        <dbReference type="ARBA" id="ARBA00023136"/>
    </source>
</evidence>
<comment type="similarity">
    <text evidence="10 11">Belongs to the TonB-dependent receptor family.</text>
</comment>
<sequence>MQNATFQFWRRFCWLAFILLTLSISGVYAQQTVTGTVTAKDDGAALPGISVLVKGTTQGAATDANGKFSIKAANGAVLLFRGLGYEQREITVSGTLLNVVLDTRQNGLNEVVVIGYGTTTRQNITTAVTKVDPKKIPQSANNSIPQLLFGRAAGLQVAQGSSQPGGNINLSIRGRGNPLYVVDGVIFPGDALEPGNGTIAGETNGVSRGGLAGLNPDDVESIEVLKDASAAIYGVNAANGVILITTKKGKSGRLNITYNGSYSFEKNYPYLQPLKANQYETLYNQLITDQYLAGKQQQPYGPNAQSGIPAPKFSAADIAAAGDGTNWLGQIFRTGNINNHQININGGSEKATYYLSGGYYNEEGTLKGAGLNKYTGRANMSFTPTKFLTINANFTGNTNSYMNSSSGGQTGGSGTQGFGIIQAALGYPATVPVRDATGAYTRYGVIANPVSLLDVQDNTNYHSLNANLSADLKVIPGVLAGHILFGDNYEAANRSFFVPSTVFYFSQNLSRASMNYNNRENQTLEATITFKKDVTSFLNIDAVAGAGQYKSTYNAFGSQGAGGADVIGATNLSAETANIGITSLKTASKTRSYFARSSFSFLDKYLLTLSYRYDGYSLFFPNTKYASFPSVSIGWKITNEEFMKSVQFVSQLKLRASAGTTGSTIGAAGYGGYAPDGNTLFFNNGSANYATIARYAIDHPELTWQKTENKNIGLDFGFFKDRVTGSVDVFKDDITNLLRTAGPTAPLSYLSTQPVNGGHQYRQGYDISLNTQNLVSKDFSWNSVINVSHYVYKWKSRFVYDNLLTYQGVTYQAVNDPVDEIYYFKTKGLIQAGQTIPSSQPTAGGANLPGSPLYVDADGDGKLTGSDIYKLNPDPKISIGFGNNFRYKQFDLGIFFYGQFGGKSINYNYAWADPASIVSSTQSGTVQALNVWTSANQSGTRPGVNYIENATGLPQGSDINLVSTNFIRCRNLTLGYTINSPWLNKFAKSVRVFADAQNLFIITKYKGVDPEVSYASVKGGYAPYPMFRTFSFGLKAGF</sequence>
<dbReference type="Gene3D" id="2.170.130.10">
    <property type="entry name" value="TonB-dependent receptor, plug domain"/>
    <property type="match status" value="1"/>
</dbReference>
<dbReference type="RefSeq" id="WP_259094217.1">
    <property type="nucleotide sequence ID" value="NZ_BAAAZC010000010.1"/>
</dbReference>
<dbReference type="Proteomes" id="UP001500742">
    <property type="component" value="Unassembled WGS sequence"/>
</dbReference>
<keyword evidence="2 10" id="KW-0813">Transport</keyword>
<reference evidence="16" key="1">
    <citation type="journal article" date="2019" name="Int. J. Syst. Evol. Microbiol.">
        <title>The Global Catalogue of Microorganisms (GCM) 10K type strain sequencing project: providing services to taxonomists for standard genome sequencing and annotation.</title>
        <authorList>
            <consortium name="The Broad Institute Genomics Platform"/>
            <consortium name="The Broad Institute Genome Sequencing Center for Infectious Disease"/>
            <person name="Wu L."/>
            <person name="Ma J."/>
        </authorList>
    </citation>
    <scope>NUCLEOTIDE SEQUENCE [LARGE SCALE GENOMIC DNA]</scope>
    <source>
        <strain evidence="16">JCM 16601</strain>
    </source>
</reference>
<evidence type="ECO:0000256" key="6">
    <source>
        <dbReference type="ARBA" id="ARBA00023077"/>
    </source>
</evidence>
<dbReference type="InterPro" id="IPR036942">
    <property type="entry name" value="Beta-barrel_TonB_sf"/>
</dbReference>
<feature type="signal peptide" evidence="12">
    <location>
        <begin position="1"/>
        <end position="29"/>
    </location>
</feature>
<dbReference type="InterPro" id="IPR000531">
    <property type="entry name" value="Beta-barrel_TonB"/>
</dbReference>
<gene>
    <name evidence="15" type="ORF">GCM10022210_16520</name>
</gene>
<keyword evidence="4 10" id="KW-0812">Transmembrane</keyword>
<feature type="domain" description="TonB-dependent receptor-like beta-barrel" evidence="13">
    <location>
        <begin position="393"/>
        <end position="999"/>
    </location>
</feature>
<dbReference type="EMBL" id="BAAAZC010000010">
    <property type="protein sequence ID" value="GAA3968345.1"/>
    <property type="molecule type" value="Genomic_DNA"/>
</dbReference>
<keyword evidence="16" id="KW-1185">Reference proteome</keyword>
<evidence type="ECO:0000256" key="8">
    <source>
        <dbReference type="ARBA" id="ARBA00023170"/>
    </source>
</evidence>